<dbReference type="EMBL" id="CP038141">
    <property type="protein sequence ID" value="QDH17181.1"/>
    <property type="molecule type" value="Genomic_DNA"/>
</dbReference>
<dbReference type="Gene3D" id="2.40.30.170">
    <property type="match status" value="1"/>
</dbReference>
<keyword evidence="1" id="KW-0175">Coiled coil</keyword>
<dbReference type="InterPro" id="IPR050393">
    <property type="entry name" value="MFP_Efflux_Pump"/>
</dbReference>
<dbReference type="InterPro" id="IPR058634">
    <property type="entry name" value="AaeA-lik-b-barrel"/>
</dbReference>
<reference evidence="5 6" key="1">
    <citation type="submission" date="2019-03" db="EMBL/GenBank/DDBJ databases">
        <title>The complete genome sequence of Swingsia samuiensis NBRC107927(T).</title>
        <authorList>
            <person name="Chua K.-O."/>
            <person name="Chan K.-G."/>
            <person name="See-Too W.-S."/>
        </authorList>
    </citation>
    <scope>NUCLEOTIDE SEQUENCE [LARGE SCALE GENOMIC DNA]</scope>
    <source>
        <strain evidence="5 6">AH83</strain>
    </source>
</reference>
<feature type="domain" description="p-hydroxybenzoic acid efflux pump subunit AaeA-like beta-barrel" evidence="4">
    <location>
        <begin position="251"/>
        <end position="342"/>
    </location>
</feature>
<dbReference type="InterPro" id="IPR058625">
    <property type="entry name" value="MdtA-like_BSH"/>
</dbReference>
<dbReference type="Pfam" id="PF25917">
    <property type="entry name" value="BSH_RND"/>
    <property type="match status" value="1"/>
</dbReference>
<dbReference type="PANTHER" id="PTHR30367:SF1">
    <property type="entry name" value="MULTIDRUG RESISTANCE PROTEIN MDTN"/>
    <property type="match status" value="1"/>
</dbReference>
<accession>A0A4Y6ULB6</accession>
<dbReference type="Gene3D" id="1.10.287.470">
    <property type="entry name" value="Helix hairpin bin"/>
    <property type="match status" value="2"/>
</dbReference>
<evidence type="ECO:0000313" key="6">
    <source>
        <dbReference type="Proteomes" id="UP000316313"/>
    </source>
</evidence>
<dbReference type="NCBIfam" id="NF007785">
    <property type="entry name" value="PRK10476.1"/>
    <property type="match status" value="1"/>
</dbReference>
<gene>
    <name evidence="5" type="primary">mdtN</name>
    <name evidence="5" type="ORF">E3D00_06085</name>
</gene>
<dbReference type="RefSeq" id="WP_141460877.1">
    <property type="nucleotide sequence ID" value="NZ_CP038141.1"/>
</dbReference>
<keyword evidence="6" id="KW-1185">Reference proteome</keyword>
<feature type="domain" description="Multidrug resistance protein MdtA-like barrel-sandwich hybrid" evidence="3">
    <location>
        <begin position="51"/>
        <end position="242"/>
    </location>
</feature>
<keyword evidence="2" id="KW-1133">Transmembrane helix</keyword>
<dbReference type="PANTHER" id="PTHR30367">
    <property type="entry name" value="P-HYDROXYBENZOIC ACID EFFLUX PUMP SUBUNIT AAEA-RELATED"/>
    <property type="match status" value="1"/>
</dbReference>
<feature type="coiled-coil region" evidence="1">
    <location>
        <begin position="111"/>
        <end position="138"/>
    </location>
</feature>
<dbReference type="KEGG" id="ssam:E3D00_06085"/>
<evidence type="ECO:0000256" key="2">
    <source>
        <dbReference type="SAM" id="Phobius"/>
    </source>
</evidence>
<proteinExistence type="predicted"/>
<evidence type="ECO:0000313" key="5">
    <source>
        <dbReference type="EMBL" id="QDH17181.1"/>
    </source>
</evidence>
<dbReference type="Proteomes" id="UP000316313">
    <property type="component" value="Chromosome"/>
</dbReference>
<evidence type="ECO:0000259" key="4">
    <source>
        <dbReference type="Pfam" id="PF25963"/>
    </source>
</evidence>
<dbReference type="AlphaFoldDB" id="A0A4Y6ULB6"/>
<dbReference type="OrthoDB" id="9811754at2"/>
<feature type="transmembrane region" description="Helical" evidence="2">
    <location>
        <begin position="12"/>
        <end position="31"/>
    </location>
</feature>
<dbReference type="Gene3D" id="2.40.50.100">
    <property type="match status" value="1"/>
</dbReference>
<evidence type="ECO:0000259" key="3">
    <source>
        <dbReference type="Pfam" id="PF25917"/>
    </source>
</evidence>
<evidence type="ECO:0000256" key="1">
    <source>
        <dbReference type="SAM" id="Coils"/>
    </source>
</evidence>
<keyword evidence="2" id="KW-0472">Membrane</keyword>
<organism evidence="5 6">
    <name type="scientific">Swingsia samuiensis</name>
    <dbReference type="NCBI Taxonomy" id="1293412"/>
    <lineage>
        <taxon>Bacteria</taxon>
        <taxon>Pseudomonadati</taxon>
        <taxon>Pseudomonadota</taxon>
        <taxon>Alphaproteobacteria</taxon>
        <taxon>Acetobacterales</taxon>
        <taxon>Acetobacteraceae</taxon>
        <taxon>Swingsia</taxon>
    </lineage>
</organism>
<sequence length="349" mass="38430">MKTVVTEKKSSIGVIIAILVILIAAIIGWYMNREDNLHPSSETAELDADLVHVASTVGGRLIDLRVKVNQHVKKGDLLYRIDPEPYQIAVAQAQANLDIATAKVDDDKRSVAVKTRNAEVAKSQVAKAKNERDIAARTTARLHPLAEQAYIPWQEFDQSRTSLHNAELAYTQAQQQNNAAEIAIGDLKTALASQEASKAALEHAKYELRQTVVTAPADGYISSLNIKKGEVLTASQVLFTLIVDDEWFSIANIREVHLFPIHLHECATVYSMINRKIPIKGYVDSIGWGVATSDSSTPGRELPTVARQMDWVHVAQRFPVRIRLEGADPRLLRLGTTSTVEIGYGAACH</sequence>
<dbReference type="Pfam" id="PF25963">
    <property type="entry name" value="Beta-barrel_AAEA"/>
    <property type="match status" value="1"/>
</dbReference>
<protein>
    <submittedName>
        <fullName evidence="5">Multidrug transporter subunit MdtN</fullName>
    </submittedName>
</protein>
<keyword evidence="2" id="KW-0812">Transmembrane</keyword>
<dbReference type="SUPFAM" id="SSF111369">
    <property type="entry name" value="HlyD-like secretion proteins"/>
    <property type="match status" value="1"/>
</dbReference>
<name>A0A4Y6ULB6_9PROT</name>